<sequence length="159" mass="16940">MYGHENLIPMDRRSKDEAREIGRRGGKASGAARKKRADLKKEARALLDIPVSNPRSVNQAGEKYGKPLSAECMKSLSDVSGNNYSAGVGVLLALLQSAIHGDVRAAQFLFTIAGAFDKGQQSTEEQQPDDGFLDALNGTAESDWSDEAGIDDNEQSGGG</sequence>
<gene>
    <name evidence="2" type="ORF">FYJ35_09295</name>
</gene>
<evidence type="ECO:0000313" key="2">
    <source>
        <dbReference type="EMBL" id="MSS15225.1"/>
    </source>
</evidence>
<dbReference type="EMBL" id="VULZ01000009">
    <property type="protein sequence ID" value="MSS15225.1"/>
    <property type="molecule type" value="Genomic_DNA"/>
</dbReference>
<dbReference type="Proteomes" id="UP000481852">
    <property type="component" value="Unassembled WGS sequence"/>
</dbReference>
<feature type="region of interest" description="Disordered" evidence="1">
    <location>
        <begin position="1"/>
        <end position="37"/>
    </location>
</feature>
<dbReference type="InterPro" id="IPR019626">
    <property type="entry name" value="Stress-induced_KGG_rpt"/>
</dbReference>
<dbReference type="AlphaFoldDB" id="A0A6L5X723"/>
<protein>
    <submittedName>
        <fullName evidence="2">Uncharacterized protein</fullName>
    </submittedName>
</protein>
<feature type="compositionally biased region" description="Acidic residues" evidence="1">
    <location>
        <begin position="143"/>
        <end position="159"/>
    </location>
</feature>
<organism evidence="2 3">
    <name type="scientific">Porcincola intestinalis</name>
    <dbReference type="NCBI Taxonomy" id="2606632"/>
    <lineage>
        <taxon>Bacteria</taxon>
        <taxon>Bacillati</taxon>
        <taxon>Bacillota</taxon>
        <taxon>Clostridia</taxon>
        <taxon>Lachnospirales</taxon>
        <taxon>Lachnospiraceae</taxon>
        <taxon>Porcincola</taxon>
    </lineage>
</organism>
<comment type="caution">
    <text evidence="2">The sequence shown here is derived from an EMBL/GenBank/DDBJ whole genome shotgun (WGS) entry which is preliminary data.</text>
</comment>
<keyword evidence="3" id="KW-1185">Reference proteome</keyword>
<evidence type="ECO:0000313" key="3">
    <source>
        <dbReference type="Proteomes" id="UP000481852"/>
    </source>
</evidence>
<evidence type="ECO:0000256" key="1">
    <source>
        <dbReference type="SAM" id="MobiDB-lite"/>
    </source>
</evidence>
<reference evidence="2 3" key="1">
    <citation type="submission" date="2019-08" db="EMBL/GenBank/DDBJ databases">
        <title>In-depth cultivation of the pig gut microbiome towards novel bacterial diversity and tailored functional studies.</title>
        <authorList>
            <person name="Wylensek D."/>
            <person name="Hitch T.C.A."/>
            <person name="Clavel T."/>
        </authorList>
    </citation>
    <scope>NUCLEOTIDE SEQUENCE [LARGE SCALE GENOMIC DNA]</scope>
    <source>
        <strain evidence="2 3">Oil+RF-744-WCA-WT-11</strain>
    </source>
</reference>
<feature type="region of interest" description="Disordered" evidence="1">
    <location>
        <begin position="119"/>
        <end position="159"/>
    </location>
</feature>
<dbReference type="RefSeq" id="WP_154525841.1">
    <property type="nucleotide sequence ID" value="NZ_VULZ01000009.1"/>
</dbReference>
<accession>A0A6L5X723</accession>
<name>A0A6L5X723_9FIRM</name>
<proteinExistence type="predicted"/>
<dbReference type="Pfam" id="PF10685">
    <property type="entry name" value="KGG"/>
    <property type="match status" value="1"/>
</dbReference>
<feature type="compositionally biased region" description="Basic and acidic residues" evidence="1">
    <location>
        <begin position="10"/>
        <end position="23"/>
    </location>
</feature>